<dbReference type="EMBL" id="WJND01000078">
    <property type="protein sequence ID" value="MRG90305.1"/>
    <property type="molecule type" value="Genomic_DNA"/>
</dbReference>
<dbReference type="RefSeq" id="WP_153704400.1">
    <property type="nucleotide sequence ID" value="NZ_WJND01000078.1"/>
</dbReference>
<evidence type="ECO:0000313" key="1">
    <source>
        <dbReference type="EMBL" id="MRG90305.1"/>
    </source>
</evidence>
<protein>
    <recommendedName>
        <fullName evidence="3">ABC transporter ATP-binding protein</fullName>
    </recommendedName>
</protein>
<gene>
    <name evidence="1" type="ORF">GIX76_10255</name>
</gene>
<accession>A0A7X2G254</accession>
<reference evidence="1 2" key="1">
    <citation type="submission" date="2019-11" db="EMBL/GenBank/DDBJ databases">
        <title>Draft genome sequence of 12 host-associated Lactobacillus reuteri rodent strains.</title>
        <authorList>
            <person name="Zhang S."/>
            <person name="Ozcam M."/>
            <person name="Van Pijkeren J.P."/>
        </authorList>
    </citation>
    <scope>NUCLEOTIDE SEQUENCE [LARGE SCALE GENOMIC DNA]</scope>
    <source>
        <strain evidence="1 2">N4I</strain>
    </source>
</reference>
<dbReference type="Proteomes" id="UP000460207">
    <property type="component" value="Unassembled WGS sequence"/>
</dbReference>
<dbReference type="AlphaFoldDB" id="A0A7X2G254"/>
<evidence type="ECO:0000313" key="2">
    <source>
        <dbReference type="Proteomes" id="UP000460207"/>
    </source>
</evidence>
<comment type="caution">
    <text evidence="1">The sequence shown here is derived from an EMBL/GenBank/DDBJ whole genome shotgun (WGS) entry which is preliminary data.</text>
</comment>
<proteinExistence type="predicted"/>
<name>A0A7X2G254_LIMRT</name>
<evidence type="ECO:0008006" key="3">
    <source>
        <dbReference type="Google" id="ProtNLM"/>
    </source>
</evidence>
<organism evidence="1 2">
    <name type="scientific">Limosilactobacillus reuteri</name>
    <name type="common">Lactobacillus reuteri</name>
    <dbReference type="NCBI Taxonomy" id="1598"/>
    <lineage>
        <taxon>Bacteria</taxon>
        <taxon>Bacillati</taxon>
        <taxon>Bacillota</taxon>
        <taxon>Bacilli</taxon>
        <taxon>Lactobacillales</taxon>
        <taxon>Lactobacillaceae</taxon>
        <taxon>Limosilactobacillus</taxon>
    </lineage>
</organism>
<sequence length="45" mass="5183">MDYILVLKNGKLIEQGTYQQLLAILQYQNVVHLLHPMQTVGSKKD</sequence>